<dbReference type="Proteomes" id="UP001500218">
    <property type="component" value="Unassembled WGS sequence"/>
</dbReference>
<reference evidence="3" key="1">
    <citation type="journal article" date="2019" name="Int. J. Syst. Evol. Microbiol.">
        <title>The Global Catalogue of Microorganisms (GCM) 10K type strain sequencing project: providing services to taxonomists for standard genome sequencing and annotation.</title>
        <authorList>
            <consortium name="The Broad Institute Genomics Platform"/>
            <consortium name="The Broad Institute Genome Sequencing Center for Infectious Disease"/>
            <person name="Wu L."/>
            <person name="Ma J."/>
        </authorList>
    </citation>
    <scope>NUCLEOTIDE SEQUENCE [LARGE SCALE GENOMIC DNA]</scope>
    <source>
        <strain evidence="3">JCM 13250</strain>
    </source>
</reference>
<proteinExistence type="predicted"/>
<dbReference type="Pfam" id="PF14020">
    <property type="entry name" value="DUF4236"/>
    <property type="match status" value="1"/>
</dbReference>
<dbReference type="RefSeq" id="WP_344133236.1">
    <property type="nucleotide sequence ID" value="NZ_BAAALT010000111.1"/>
</dbReference>
<evidence type="ECO:0000259" key="1">
    <source>
        <dbReference type="Pfam" id="PF14020"/>
    </source>
</evidence>
<keyword evidence="3" id="KW-1185">Reference proteome</keyword>
<evidence type="ECO:0000313" key="3">
    <source>
        <dbReference type="Proteomes" id="UP001500218"/>
    </source>
</evidence>
<feature type="domain" description="DUF4236" evidence="1">
    <location>
        <begin position="6"/>
        <end position="47"/>
    </location>
</feature>
<gene>
    <name evidence="2" type="ORF">GCM10009682_36580</name>
</gene>
<dbReference type="EMBL" id="BAAALT010000111">
    <property type="protein sequence ID" value="GAA1811908.1"/>
    <property type="molecule type" value="Genomic_DNA"/>
</dbReference>
<dbReference type="InterPro" id="IPR025330">
    <property type="entry name" value="DUF4236"/>
</dbReference>
<sequence>MGLGFSFRVAPGVRVRASSRGIGASFGPRAARVHVGPRGAAFSTGVGPVSYYAPLTGGRRGGSSVAAQQRQVAAAQRAYAVQQKEAEARQLAAVFQALFDLHRQPFPAAVAPVAPEPAPPDRAAILDRHLAERLRGIRPWQFAARSAAHVQAAAAADREVAAGIAHLTAERARWQESLNRWWADLLRNDPPTVLEALERVFADNEAPAAAVGVDGDEVSLVVLAPGAGLVPERYPDTTPTGRLTLRKLSATDRASLHQGLVFGHVLVTVKEAFATAPALRSARVAVVRTSEARSTECLMAGRFARADLDRVDWQTADAHAIVRDAATEVLVNPRGRTRELAPLDLGTHPELAALVAAVDLAADP</sequence>
<name>A0ABP4YHD6_9ACTN</name>
<evidence type="ECO:0000313" key="2">
    <source>
        <dbReference type="EMBL" id="GAA1811908.1"/>
    </source>
</evidence>
<accession>A0ABP4YHD6</accession>
<protein>
    <recommendedName>
        <fullName evidence="1">DUF4236 domain-containing protein</fullName>
    </recommendedName>
</protein>
<comment type="caution">
    <text evidence="2">The sequence shown here is derived from an EMBL/GenBank/DDBJ whole genome shotgun (WGS) entry which is preliminary data.</text>
</comment>
<organism evidence="2 3">
    <name type="scientific">Luedemannella flava</name>
    <dbReference type="NCBI Taxonomy" id="349316"/>
    <lineage>
        <taxon>Bacteria</taxon>
        <taxon>Bacillati</taxon>
        <taxon>Actinomycetota</taxon>
        <taxon>Actinomycetes</taxon>
        <taxon>Micromonosporales</taxon>
        <taxon>Micromonosporaceae</taxon>
        <taxon>Luedemannella</taxon>
    </lineage>
</organism>